<feature type="compositionally biased region" description="Low complexity" evidence="1">
    <location>
        <begin position="124"/>
        <end position="174"/>
    </location>
</feature>
<dbReference type="Proteomes" id="UP000219338">
    <property type="component" value="Unassembled WGS sequence"/>
</dbReference>
<keyword evidence="2" id="KW-0812">Transmembrane</keyword>
<name>A0A284RDU2_ARMOS</name>
<evidence type="ECO:0000256" key="1">
    <source>
        <dbReference type="SAM" id="MobiDB-lite"/>
    </source>
</evidence>
<evidence type="ECO:0000313" key="4">
    <source>
        <dbReference type="Proteomes" id="UP000219338"/>
    </source>
</evidence>
<keyword evidence="2" id="KW-1133">Transmembrane helix</keyword>
<protein>
    <submittedName>
        <fullName evidence="3">Uncharacterized protein</fullName>
    </submittedName>
</protein>
<dbReference type="EMBL" id="FUEG01000007">
    <property type="protein sequence ID" value="SJL06933.1"/>
    <property type="molecule type" value="Genomic_DNA"/>
</dbReference>
<feature type="transmembrane region" description="Helical" evidence="2">
    <location>
        <begin position="79"/>
        <end position="103"/>
    </location>
</feature>
<feature type="region of interest" description="Disordered" evidence="1">
    <location>
        <begin position="17"/>
        <end position="67"/>
    </location>
</feature>
<sequence length="182" mass="18123">MSGYDEALLAEAPAATRAQLQEGYNPDILRPNRTPPVRNDTDPDPESQSGPPTSKEHLPLSAESSPPLRRIPFWRTRKGIIIIVIAVIVVIGAVVGGAVGGTVGKSSSSSSNDAVEGGGGGTQSGITPSSASSSGSGQGIEQGAPATSSETRQTTVTATATATQTTPEQSSSGGTVQGGGGP</sequence>
<dbReference type="OMA" id="TPFYRTK"/>
<organism evidence="3 4">
    <name type="scientific">Armillaria ostoyae</name>
    <name type="common">Armillaria root rot fungus</name>
    <dbReference type="NCBI Taxonomy" id="47428"/>
    <lineage>
        <taxon>Eukaryota</taxon>
        <taxon>Fungi</taxon>
        <taxon>Dikarya</taxon>
        <taxon>Basidiomycota</taxon>
        <taxon>Agaricomycotina</taxon>
        <taxon>Agaricomycetes</taxon>
        <taxon>Agaricomycetidae</taxon>
        <taxon>Agaricales</taxon>
        <taxon>Marasmiineae</taxon>
        <taxon>Physalacriaceae</taxon>
        <taxon>Armillaria</taxon>
    </lineage>
</organism>
<reference evidence="4" key="1">
    <citation type="journal article" date="2017" name="Nat. Ecol. Evol.">
        <title>Genome expansion and lineage-specific genetic innovations in the forest pathogenic fungi Armillaria.</title>
        <authorList>
            <person name="Sipos G."/>
            <person name="Prasanna A.N."/>
            <person name="Walter M.C."/>
            <person name="O'Connor E."/>
            <person name="Balint B."/>
            <person name="Krizsan K."/>
            <person name="Kiss B."/>
            <person name="Hess J."/>
            <person name="Varga T."/>
            <person name="Slot J."/>
            <person name="Riley R."/>
            <person name="Boka B."/>
            <person name="Rigling D."/>
            <person name="Barry K."/>
            <person name="Lee J."/>
            <person name="Mihaltcheva S."/>
            <person name="LaButti K."/>
            <person name="Lipzen A."/>
            <person name="Waldron R."/>
            <person name="Moloney N.M."/>
            <person name="Sperisen C."/>
            <person name="Kredics L."/>
            <person name="Vagvoelgyi C."/>
            <person name="Patrignani A."/>
            <person name="Fitzpatrick D."/>
            <person name="Nagy I."/>
            <person name="Doyle S."/>
            <person name="Anderson J.B."/>
            <person name="Grigoriev I.V."/>
            <person name="Gueldener U."/>
            <person name="Muensterkoetter M."/>
            <person name="Nagy L.G."/>
        </authorList>
    </citation>
    <scope>NUCLEOTIDE SEQUENCE [LARGE SCALE GENOMIC DNA]</scope>
    <source>
        <strain evidence="4">C18/9</strain>
    </source>
</reference>
<gene>
    <name evidence="3" type="ORF">ARMOST_10275</name>
</gene>
<evidence type="ECO:0000313" key="3">
    <source>
        <dbReference type="EMBL" id="SJL06933.1"/>
    </source>
</evidence>
<proteinExistence type="predicted"/>
<evidence type="ECO:0000256" key="2">
    <source>
        <dbReference type="SAM" id="Phobius"/>
    </source>
</evidence>
<feature type="region of interest" description="Disordered" evidence="1">
    <location>
        <begin position="102"/>
        <end position="182"/>
    </location>
</feature>
<keyword evidence="4" id="KW-1185">Reference proteome</keyword>
<dbReference type="OrthoDB" id="3268868at2759"/>
<keyword evidence="2" id="KW-0472">Membrane</keyword>
<dbReference type="AlphaFoldDB" id="A0A284RDU2"/>
<accession>A0A284RDU2</accession>